<evidence type="ECO:0000313" key="6">
    <source>
        <dbReference type="Proteomes" id="UP000615455"/>
    </source>
</evidence>
<evidence type="ECO:0000256" key="3">
    <source>
        <dbReference type="ARBA" id="ARBA00023163"/>
    </source>
</evidence>
<dbReference type="Pfam" id="PF01047">
    <property type="entry name" value="MarR"/>
    <property type="match status" value="1"/>
</dbReference>
<keyword evidence="3" id="KW-0804">Transcription</keyword>
<dbReference type="Gene3D" id="1.10.10.10">
    <property type="entry name" value="Winged helix-like DNA-binding domain superfamily/Winged helix DNA-binding domain"/>
    <property type="match status" value="1"/>
</dbReference>
<feature type="domain" description="HTH marR-type" evidence="4">
    <location>
        <begin position="1"/>
        <end position="146"/>
    </location>
</feature>
<dbReference type="PANTHER" id="PTHR33164:SF64">
    <property type="entry name" value="TRANSCRIPTIONAL REGULATOR SLYA"/>
    <property type="match status" value="1"/>
</dbReference>
<protein>
    <submittedName>
        <fullName evidence="5">HTH-type transcriptional regulator YdcH</fullName>
    </submittedName>
</protein>
<name>A0ABQ2BSD2_9BACL</name>
<reference evidence="6" key="1">
    <citation type="journal article" date="2019" name="Int. J. Syst. Evol. Microbiol.">
        <title>The Global Catalogue of Microorganisms (GCM) 10K type strain sequencing project: providing services to taxonomists for standard genome sequencing and annotation.</title>
        <authorList>
            <consortium name="The Broad Institute Genomics Platform"/>
            <consortium name="The Broad Institute Genome Sequencing Center for Infectious Disease"/>
            <person name="Wu L."/>
            <person name="Ma J."/>
        </authorList>
    </citation>
    <scope>NUCLEOTIDE SEQUENCE [LARGE SCALE GENOMIC DNA]</scope>
    <source>
        <strain evidence="6">CGMCC 1.15043</strain>
    </source>
</reference>
<dbReference type="SUPFAM" id="SSF46785">
    <property type="entry name" value="Winged helix' DNA-binding domain"/>
    <property type="match status" value="1"/>
</dbReference>
<evidence type="ECO:0000259" key="4">
    <source>
        <dbReference type="PROSITE" id="PS50995"/>
    </source>
</evidence>
<dbReference type="InterPro" id="IPR036388">
    <property type="entry name" value="WH-like_DNA-bd_sf"/>
</dbReference>
<dbReference type="InterPro" id="IPR000835">
    <property type="entry name" value="HTH_MarR-typ"/>
</dbReference>
<dbReference type="SMART" id="SM00347">
    <property type="entry name" value="HTH_MARR"/>
    <property type="match status" value="1"/>
</dbReference>
<keyword evidence="2" id="KW-0238">DNA-binding</keyword>
<dbReference type="InterPro" id="IPR036390">
    <property type="entry name" value="WH_DNA-bd_sf"/>
</dbReference>
<evidence type="ECO:0000256" key="1">
    <source>
        <dbReference type="ARBA" id="ARBA00023015"/>
    </source>
</evidence>
<organism evidence="5 6">
    <name type="scientific">Paenibacillus marchantiophytorum</name>
    <dbReference type="NCBI Taxonomy" id="1619310"/>
    <lineage>
        <taxon>Bacteria</taxon>
        <taxon>Bacillati</taxon>
        <taxon>Bacillota</taxon>
        <taxon>Bacilli</taxon>
        <taxon>Bacillales</taxon>
        <taxon>Paenibacillaceae</taxon>
        <taxon>Paenibacillus</taxon>
    </lineage>
</organism>
<dbReference type="RefSeq" id="WP_189007818.1">
    <property type="nucleotide sequence ID" value="NZ_BMHE01000002.1"/>
</dbReference>
<gene>
    <name evidence="5" type="primary">ydcH</name>
    <name evidence="5" type="ORF">GCM10008018_07770</name>
</gene>
<comment type="caution">
    <text evidence="5">The sequence shown here is derived from an EMBL/GenBank/DDBJ whole genome shotgun (WGS) entry which is preliminary data.</text>
</comment>
<keyword evidence="1" id="KW-0805">Transcription regulation</keyword>
<dbReference type="InterPro" id="IPR039422">
    <property type="entry name" value="MarR/SlyA-like"/>
</dbReference>
<dbReference type="PANTHER" id="PTHR33164">
    <property type="entry name" value="TRANSCRIPTIONAL REGULATOR, MARR FAMILY"/>
    <property type="match status" value="1"/>
</dbReference>
<proteinExistence type="predicted"/>
<evidence type="ECO:0000313" key="5">
    <source>
        <dbReference type="EMBL" id="GGI44571.1"/>
    </source>
</evidence>
<accession>A0ABQ2BSD2</accession>
<dbReference type="EMBL" id="BMHE01000002">
    <property type="protein sequence ID" value="GGI44571.1"/>
    <property type="molecule type" value="Genomic_DNA"/>
</dbReference>
<dbReference type="Proteomes" id="UP000615455">
    <property type="component" value="Unassembled WGS sequence"/>
</dbReference>
<sequence>MTSEHGKPYDSPGFHLWQVTNQWQKNLRHALHDLDLTHVQFILLAATQGLNTQSQLEDITQVQIASYAHVDPMMASQVLRHLEKKGFIIRKEHPTDTRAKAISLTLEGERITAQALEIVMEAENIFFARLGEEQETLVNLMRALGNETTQDNN</sequence>
<evidence type="ECO:0000256" key="2">
    <source>
        <dbReference type="ARBA" id="ARBA00023125"/>
    </source>
</evidence>
<keyword evidence="6" id="KW-1185">Reference proteome</keyword>
<dbReference type="PRINTS" id="PR00598">
    <property type="entry name" value="HTHMARR"/>
</dbReference>
<dbReference type="PROSITE" id="PS50995">
    <property type="entry name" value="HTH_MARR_2"/>
    <property type="match status" value="1"/>
</dbReference>